<dbReference type="GO" id="GO:0005096">
    <property type="term" value="F:GTPase activator activity"/>
    <property type="evidence" value="ECO:0007669"/>
    <property type="project" value="TreeGrafter"/>
</dbReference>
<dbReference type="Proteomes" id="UP001431783">
    <property type="component" value="Unassembled WGS sequence"/>
</dbReference>
<dbReference type="InterPro" id="IPR000156">
    <property type="entry name" value="Ran_bind_dom"/>
</dbReference>
<comment type="caution">
    <text evidence="2">The sequence shown here is derived from an EMBL/GenBank/DDBJ whole genome shotgun (WGS) entry which is preliminary data.</text>
</comment>
<keyword evidence="3" id="KW-1185">Reference proteome</keyword>
<dbReference type="AlphaFoldDB" id="A0AAW1U6V3"/>
<proteinExistence type="predicted"/>
<protein>
    <recommendedName>
        <fullName evidence="1">RanBD1 domain-containing protein</fullName>
    </recommendedName>
</protein>
<dbReference type="SUPFAM" id="SSF50729">
    <property type="entry name" value="PH domain-like"/>
    <property type="match status" value="2"/>
</dbReference>
<dbReference type="GO" id="GO:0005643">
    <property type="term" value="C:nuclear pore"/>
    <property type="evidence" value="ECO:0007669"/>
    <property type="project" value="TreeGrafter"/>
</dbReference>
<name>A0AAW1U6V3_9CUCU</name>
<dbReference type="GO" id="GO:0005737">
    <property type="term" value="C:cytoplasm"/>
    <property type="evidence" value="ECO:0007669"/>
    <property type="project" value="TreeGrafter"/>
</dbReference>
<evidence type="ECO:0000313" key="2">
    <source>
        <dbReference type="EMBL" id="KAK9876733.1"/>
    </source>
</evidence>
<dbReference type="Pfam" id="PF00638">
    <property type="entry name" value="Ran_BP1"/>
    <property type="match status" value="1"/>
</dbReference>
<dbReference type="InterPro" id="IPR045255">
    <property type="entry name" value="RanBP1-like"/>
</dbReference>
<feature type="domain" description="RanBD1" evidence="1">
    <location>
        <begin position="142"/>
        <end position="183"/>
    </location>
</feature>
<reference evidence="2 3" key="1">
    <citation type="submission" date="2023-03" db="EMBL/GenBank/DDBJ databases">
        <title>Genome insight into feeding habits of ladybird beetles.</title>
        <authorList>
            <person name="Li H.-S."/>
            <person name="Huang Y.-H."/>
            <person name="Pang H."/>
        </authorList>
    </citation>
    <scope>NUCLEOTIDE SEQUENCE [LARGE SCALE GENOMIC DNA]</scope>
    <source>
        <strain evidence="2">SYSU_2023b</strain>
        <tissue evidence="2">Whole body</tissue>
    </source>
</reference>
<feature type="domain" description="RanBD1" evidence="1">
    <location>
        <begin position="1"/>
        <end position="113"/>
    </location>
</feature>
<dbReference type="Gene3D" id="2.30.29.30">
    <property type="entry name" value="Pleckstrin-homology domain (PH domain)/Phosphotyrosine-binding domain (PTB)"/>
    <property type="match status" value="2"/>
</dbReference>
<dbReference type="InterPro" id="IPR011993">
    <property type="entry name" value="PH-like_dom_sf"/>
</dbReference>
<evidence type="ECO:0000313" key="3">
    <source>
        <dbReference type="Proteomes" id="UP001431783"/>
    </source>
</evidence>
<organism evidence="2 3">
    <name type="scientific">Henosepilachna vigintioctopunctata</name>
    <dbReference type="NCBI Taxonomy" id="420089"/>
    <lineage>
        <taxon>Eukaryota</taxon>
        <taxon>Metazoa</taxon>
        <taxon>Ecdysozoa</taxon>
        <taxon>Arthropoda</taxon>
        <taxon>Hexapoda</taxon>
        <taxon>Insecta</taxon>
        <taxon>Pterygota</taxon>
        <taxon>Neoptera</taxon>
        <taxon>Endopterygota</taxon>
        <taxon>Coleoptera</taxon>
        <taxon>Polyphaga</taxon>
        <taxon>Cucujiformia</taxon>
        <taxon>Coccinelloidea</taxon>
        <taxon>Coccinellidae</taxon>
        <taxon>Epilachninae</taxon>
        <taxon>Epilachnini</taxon>
        <taxon>Henosepilachna</taxon>
    </lineage>
</organism>
<dbReference type="PANTHER" id="PTHR23138">
    <property type="entry name" value="RAN BINDING PROTEIN"/>
    <property type="match status" value="1"/>
</dbReference>
<gene>
    <name evidence="2" type="ORF">WA026_014971</name>
</gene>
<evidence type="ECO:0000259" key="1">
    <source>
        <dbReference type="PROSITE" id="PS50196"/>
    </source>
</evidence>
<dbReference type="SMART" id="SM00160">
    <property type="entry name" value="RanBD"/>
    <property type="match status" value="1"/>
</dbReference>
<dbReference type="PANTHER" id="PTHR23138:SF94">
    <property type="entry name" value="RAN BINDING PROTEIN 1"/>
    <property type="match status" value="1"/>
</dbReference>
<dbReference type="PROSITE" id="PS50196">
    <property type="entry name" value="RANBD1"/>
    <property type="match status" value="2"/>
</dbReference>
<dbReference type="EMBL" id="JARQZJ010000038">
    <property type="protein sequence ID" value="KAK9876733.1"/>
    <property type="molecule type" value="Genomic_DNA"/>
</dbReference>
<sequence length="183" mass="21238">MQTHVSTRQTDTHRRAKLYRWRTAHGDPAEWKERKRGELKILHNTINNNVCILMRRDKTLKVCANHFKVPWMKLTPKSDEEPKTKMFAATFGTLENANVFNEKFDEARHLAKHKNSAQIVFFAGTGHGRKYNESSDTEYDSHYKPIISLPEAVVSTNEEDEIEILKIRSKLYRWSAAPGDPAE</sequence>
<accession>A0AAW1U6V3</accession>